<dbReference type="InterPro" id="IPR024775">
    <property type="entry name" value="DinB-like"/>
</dbReference>
<name>A0A345IGI8_9DEIO</name>
<dbReference type="Proteomes" id="UP000253744">
    <property type="component" value="Chromosome"/>
</dbReference>
<feature type="binding site" evidence="5">
    <location>
        <position position="158"/>
    </location>
    <ligand>
        <name>Zn(2+)</name>
        <dbReference type="ChEBI" id="CHEBI:29105"/>
    </ligand>
</feature>
<dbReference type="HAMAP" id="MF_01256">
    <property type="entry name" value="YfiT_hydrol"/>
    <property type="match status" value="1"/>
</dbReference>
<comment type="subunit">
    <text evidence="5">Homodimer.</text>
</comment>
<comment type="subcellular location">
    <subcellularLocation>
        <location evidence="5">Cytoplasm</location>
    </subcellularLocation>
</comment>
<dbReference type="EC" id="3.-.-.-" evidence="5"/>
<feature type="binding site" evidence="5">
    <location>
        <position position="65"/>
    </location>
    <ligand>
        <name>Zn(2+)</name>
        <dbReference type="ChEBI" id="CHEBI:29105"/>
    </ligand>
</feature>
<dbReference type="GO" id="GO:0016787">
    <property type="term" value="F:hydrolase activity"/>
    <property type="evidence" value="ECO:0007669"/>
    <property type="project" value="UniProtKB-UniRule"/>
</dbReference>
<comment type="similarity">
    <text evidence="5">Belongs to the metal hydrolase YfiT family.</text>
</comment>
<dbReference type="InterPro" id="IPR023774">
    <property type="entry name" value="Put_metal_dep_hydrolase_YfiT"/>
</dbReference>
<evidence type="ECO:0000313" key="7">
    <source>
        <dbReference type="EMBL" id="AXG98810.1"/>
    </source>
</evidence>
<comment type="function">
    <text evidence="5">Possible metal-dependent hydrolase.</text>
</comment>
<dbReference type="Gene3D" id="1.20.120.450">
    <property type="entry name" value="dinb family like domain"/>
    <property type="match status" value="1"/>
</dbReference>
<evidence type="ECO:0000313" key="8">
    <source>
        <dbReference type="Proteomes" id="UP000253744"/>
    </source>
</evidence>
<dbReference type="Pfam" id="PF12867">
    <property type="entry name" value="DinB_2"/>
    <property type="match status" value="1"/>
</dbReference>
<dbReference type="AlphaFoldDB" id="A0A345IGI8"/>
<evidence type="ECO:0000256" key="3">
    <source>
        <dbReference type="ARBA" id="ARBA00022801"/>
    </source>
</evidence>
<dbReference type="GO" id="GO:0008270">
    <property type="term" value="F:zinc ion binding"/>
    <property type="evidence" value="ECO:0007669"/>
    <property type="project" value="UniProtKB-UniRule"/>
</dbReference>
<dbReference type="NCBIfam" id="NF009807">
    <property type="entry name" value="PRK13291.1"/>
    <property type="match status" value="1"/>
</dbReference>
<comment type="cofactor">
    <cofactor evidence="5">
        <name>Zn(2+)</name>
        <dbReference type="ChEBI" id="CHEBI:29105"/>
    </cofactor>
    <text evidence="5">Binds 1 zinc ion per subunit.</text>
</comment>
<keyword evidence="3 5" id="KW-0378">Hydrolase</keyword>
<evidence type="ECO:0000256" key="5">
    <source>
        <dbReference type="HAMAP-Rule" id="MF_01256"/>
    </source>
</evidence>
<dbReference type="KEGG" id="dwu:DVJ83_06110"/>
<keyword evidence="2 5" id="KW-0479">Metal-binding</keyword>
<evidence type="ECO:0000256" key="4">
    <source>
        <dbReference type="ARBA" id="ARBA00022833"/>
    </source>
</evidence>
<protein>
    <recommendedName>
        <fullName evidence="5">Putative metal-dependent hydrolase DVJ83_06110</fullName>
        <ecNumber evidence="5">3.-.-.-</ecNumber>
    </recommendedName>
</protein>
<evidence type="ECO:0000259" key="6">
    <source>
        <dbReference type="Pfam" id="PF12867"/>
    </source>
</evidence>
<sequence length="171" mass="19161">MTDPRYPLGPMPQPLALSAAERAAALSAIRALPAELRLAVAGLTDTQLDTPYREGGWTVRQVVHHVADSHLNAYARTKLALTEDNPTVKPYHEQLWAELPDSALATELSLLMLEQLHARWDAVLSDVTAWDRPWTHPQTGQWTLDTLLGMYAWHGQHHAAHITGLRKREGW</sequence>
<gene>
    <name evidence="7" type="ORF">DVJ83_06110</name>
</gene>
<feature type="domain" description="DinB-like" evidence="6">
    <location>
        <begin position="30"/>
        <end position="162"/>
    </location>
</feature>
<dbReference type="STRING" id="1288484.GCA_000348665_02883"/>
<dbReference type="GO" id="GO:0005737">
    <property type="term" value="C:cytoplasm"/>
    <property type="evidence" value="ECO:0007669"/>
    <property type="project" value="UniProtKB-SubCell"/>
</dbReference>
<feature type="binding site" evidence="5">
    <location>
        <position position="154"/>
    </location>
    <ligand>
        <name>Zn(2+)</name>
        <dbReference type="ChEBI" id="CHEBI:29105"/>
    </ligand>
</feature>
<keyword evidence="4 5" id="KW-0862">Zinc</keyword>
<reference evidence="7 8" key="1">
    <citation type="submission" date="2018-07" db="EMBL/GenBank/DDBJ databases">
        <title>Complete Genome and Methylome Analysis of Deinococcus wulumuqiensis NEB 479.</title>
        <authorList>
            <person name="Fomenkov A."/>
            <person name="Luyten Y."/>
            <person name="Vincze T."/>
            <person name="Anton B.P."/>
            <person name="Clark T."/>
            <person name="Roberts R.J."/>
            <person name="Morgan R.D."/>
        </authorList>
    </citation>
    <scope>NUCLEOTIDE SEQUENCE [LARGE SCALE GENOMIC DNA]</scope>
    <source>
        <strain evidence="7 8">NEB 479</strain>
    </source>
</reference>
<accession>A0A345IGI8</accession>
<organism evidence="7 8">
    <name type="scientific">Deinococcus wulumuqiensis</name>
    <dbReference type="NCBI Taxonomy" id="980427"/>
    <lineage>
        <taxon>Bacteria</taxon>
        <taxon>Thermotogati</taxon>
        <taxon>Deinococcota</taxon>
        <taxon>Deinococci</taxon>
        <taxon>Deinococcales</taxon>
        <taxon>Deinococcaceae</taxon>
        <taxon>Deinococcus</taxon>
    </lineage>
</organism>
<evidence type="ECO:0000256" key="2">
    <source>
        <dbReference type="ARBA" id="ARBA00022723"/>
    </source>
</evidence>
<dbReference type="SUPFAM" id="SSF109854">
    <property type="entry name" value="DinB/YfiT-like putative metalloenzymes"/>
    <property type="match status" value="1"/>
</dbReference>
<dbReference type="RefSeq" id="WP_114671765.1">
    <property type="nucleotide sequence ID" value="NZ_CP031158.1"/>
</dbReference>
<evidence type="ECO:0000256" key="1">
    <source>
        <dbReference type="ARBA" id="ARBA00022490"/>
    </source>
</evidence>
<proteinExistence type="inferred from homology"/>
<dbReference type="EMBL" id="CP031158">
    <property type="protein sequence ID" value="AXG98810.1"/>
    <property type="molecule type" value="Genomic_DNA"/>
</dbReference>
<keyword evidence="1 5" id="KW-0963">Cytoplasm</keyword>
<dbReference type="InterPro" id="IPR034660">
    <property type="entry name" value="DinB/YfiT-like"/>
</dbReference>